<keyword evidence="3" id="KW-1185">Reference proteome</keyword>
<accession>A0A191YWR5</accession>
<keyword evidence="1" id="KW-0732">Signal</keyword>
<evidence type="ECO:0000256" key="1">
    <source>
        <dbReference type="SAM" id="SignalP"/>
    </source>
</evidence>
<evidence type="ECO:0000313" key="2">
    <source>
        <dbReference type="EMBL" id="ANJ57342.1"/>
    </source>
</evidence>
<dbReference type="RefSeq" id="WP_064678836.1">
    <property type="nucleotide sequence ID" value="NZ_CP014870.1"/>
</dbReference>
<protein>
    <submittedName>
        <fullName evidence="2">Uncharacterized protein</fullName>
    </submittedName>
</protein>
<sequence length="166" mass="18879">MRKLLIFFIFCASTAIIAEEIVTTEDNDLCSSDEQVILLCKAEYKTAGICASKNLSNLTGFAQYRVFDIDKKMIEFVFPEKLLPPDRNFIMETEPLPGGIDVKIKFSNNGLLYIIHERDAPVMGEGFEGFSKIIVRNNEKILESIKCLNEDSEIRRAGYDSFFTQD</sequence>
<dbReference type="Proteomes" id="UP000078354">
    <property type="component" value="Chromosome"/>
</dbReference>
<organism evidence="2 3">
    <name type="scientific">Pseudomonas silesiensis</name>
    <dbReference type="NCBI Taxonomy" id="1853130"/>
    <lineage>
        <taxon>Bacteria</taxon>
        <taxon>Pseudomonadati</taxon>
        <taxon>Pseudomonadota</taxon>
        <taxon>Gammaproteobacteria</taxon>
        <taxon>Pseudomonadales</taxon>
        <taxon>Pseudomonadaceae</taxon>
        <taxon>Pseudomonas</taxon>
    </lineage>
</organism>
<dbReference type="EMBL" id="CP014870">
    <property type="protein sequence ID" value="ANJ57342.1"/>
    <property type="molecule type" value="Genomic_DNA"/>
</dbReference>
<feature type="chain" id="PRO_5008250062" evidence="1">
    <location>
        <begin position="19"/>
        <end position="166"/>
    </location>
</feature>
<dbReference type="AlphaFoldDB" id="A0A191YWR5"/>
<name>A0A191YWR5_9PSED</name>
<reference evidence="2 3" key="1">
    <citation type="journal article" date="2018" name="Syst. Appl. Microbiol.">
        <title>Pseudomonas silesiensis sp. nov. strain A3T isolated from a biological pesticide sewage treatment plant and analysis of the complete genome sequence.</title>
        <authorList>
            <person name="Kaminski M.A."/>
            <person name="Furmanczyk E.M."/>
            <person name="Sobczak A."/>
            <person name="Dziembowski A."/>
            <person name="Lipinski L."/>
        </authorList>
    </citation>
    <scope>NUCLEOTIDE SEQUENCE [LARGE SCALE GENOMIC DNA]</scope>
    <source>
        <strain evidence="2 3">A3</strain>
    </source>
</reference>
<evidence type="ECO:0000313" key="3">
    <source>
        <dbReference type="Proteomes" id="UP000078354"/>
    </source>
</evidence>
<dbReference type="KEGG" id="psil:PMA3_20165"/>
<feature type="signal peptide" evidence="1">
    <location>
        <begin position="1"/>
        <end position="18"/>
    </location>
</feature>
<proteinExistence type="predicted"/>
<gene>
    <name evidence="2" type="ORF">PMA3_20165</name>
</gene>